<dbReference type="EMBL" id="CP000112">
    <property type="protein sequence ID" value="ABB37145.1"/>
    <property type="molecule type" value="Genomic_DNA"/>
</dbReference>
<name>Q316K1_OLEA2</name>
<sequence length="80" mass="9247">MKYILFEDFSGMPVPFIFPDRVDHADMREQMPYTLVLAAGYVHMRQGQFYCHGGAPELEATARTEDAAIIRDFFLRDEAE</sequence>
<gene>
    <name evidence="1" type="ordered locus">Dde_0344</name>
</gene>
<evidence type="ECO:0000313" key="1">
    <source>
        <dbReference type="EMBL" id="ABB37145.1"/>
    </source>
</evidence>
<dbReference type="KEGG" id="dde:Dde_0344"/>
<keyword evidence="2" id="KW-1185">Reference proteome</keyword>
<dbReference type="RefSeq" id="WP_011366484.1">
    <property type="nucleotide sequence ID" value="NC_007519.1"/>
</dbReference>
<dbReference type="Proteomes" id="UP000002710">
    <property type="component" value="Chromosome"/>
</dbReference>
<dbReference type="eggNOG" id="ENOG502ZS4A">
    <property type="taxonomic scope" value="Bacteria"/>
</dbReference>
<accession>Q316K1</accession>
<dbReference type="AlphaFoldDB" id="Q316K1"/>
<dbReference type="HOGENOM" id="CLU_176073_0_0_7"/>
<organism evidence="1 2">
    <name type="scientific">Oleidesulfovibrio alaskensis (strain ATCC BAA-1058 / DSM 17464 / G20)</name>
    <name type="common">Desulfovibrio alaskensis</name>
    <dbReference type="NCBI Taxonomy" id="207559"/>
    <lineage>
        <taxon>Bacteria</taxon>
        <taxon>Pseudomonadati</taxon>
        <taxon>Thermodesulfobacteriota</taxon>
        <taxon>Desulfovibrionia</taxon>
        <taxon>Desulfovibrionales</taxon>
        <taxon>Desulfovibrionaceae</taxon>
        <taxon>Oleidesulfovibrio</taxon>
    </lineage>
</organism>
<evidence type="ECO:0000313" key="2">
    <source>
        <dbReference type="Proteomes" id="UP000002710"/>
    </source>
</evidence>
<proteinExistence type="predicted"/>
<dbReference type="STRING" id="207559.Dde_0344"/>
<protein>
    <submittedName>
        <fullName evidence="1">Uncharacterized protein</fullName>
    </submittedName>
</protein>
<reference evidence="1 2" key="1">
    <citation type="journal article" date="2011" name="J. Bacteriol.">
        <title>Complete genome sequence and updated annotation of Desulfovibrio alaskensis G20.</title>
        <authorList>
            <person name="Hauser L.J."/>
            <person name="Land M.L."/>
            <person name="Brown S.D."/>
            <person name="Larimer F."/>
            <person name="Keller K.L."/>
            <person name="Rapp-Giles B.J."/>
            <person name="Price M.N."/>
            <person name="Lin M."/>
            <person name="Bruce D.C."/>
            <person name="Detter J.C."/>
            <person name="Tapia R."/>
            <person name="Han C.S."/>
            <person name="Goodwin L.A."/>
            <person name="Cheng J.F."/>
            <person name="Pitluck S."/>
            <person name="Copeland A."/>
            <person name="Lucas S."/>
            <person name="Nolan M."/>
            <person name="Lapidus A.L."/>
            <person name="Palumbo A.V."/>
            <person name="Wall J.D."/>
        </authorList>
    </citation>
    <scope>NUCLEOTIDE SEQUENCE [LARGE SCALE GENOMIC DNA]</scope>
    <source>
        <strain evidence="2">ATCC BAA 1058 / DSM 17464 / G20</strain>
    </source>
</reference>